<dbReference type="Proteomes" id="UP000228934">
    <property type="component" value="Unassembled WGS sequence"/>
</dbReference>
<keyword evidence="8" id="KW-0863">Zinc-finger</keyword>
<accession>A0A2G9S266</accession>
<keyword evidence="5 8" id="KW-0862">Zinc</keyword>
<evidence type="ECO:0000256" key="4">
    <source>
        <dbReference type="ARBA" id="ARBA00022737"/>
    </source>
</evidence>
<dbReference type="Gene3D" id="1.25.40.20">
    <property type="entry name" value="Ankyrin repeat-containing domain"/>
    <property type="match status" value="1"/>
</dbReference>
<dbReference type="EMBL" id="KV929613">
    <property type="protein sequence ID" value="PIO34247.1"/>
    <property type="molecule type" value="Genomic_DNA"/>
</dbReference>
<dbReference type="InterPro" id="IPR045258">
    <property type="entry name" value="ACAP1/2/3-like"/>
</dbReference>
<keyword evidence="4 8" id="KW-0677">Repeat</keyword>
<evidence type="ECO:0000256" key="3">
    <source>
        <dbReference type="ARBA" id="ARBA00022723"/>
    </source>
</evidence>
<evidence type="ECO:0000256" key="6">
    <source>
        <dbReference type="ARBA" id="ARBA00023136"/>
    </source>
</evidence>
<comment type="function">
    <text evidence="8">GTPase-activating protein for the ADP ribosylation factor family.</text>
</comment>
<feature type="non-terminal residue" evidence="9">
    <location>
        <position position="1"/>
    </location>
</feature>
<dbReference type="SUPFAM" id="SSF48403">
    <property type="entry name" value="Ankyrin repeat"/>
    <property type="match status" value="1"/>
</dbReference>
<keyword evidence="10" id="KW-1185">Reference proteome</keyword>
<comment type="subcellular location">
    <subcellularLocation>
        <location evidence="1">Endomembrane system</location>
        <topology evidence="1">Peripheral membrane protein</topology>
    </subcellularLocation>
    <subcellularLocation>
        <location evidence="8">Endosome membrane</location>
        <topology evidence="8">Peripheral membrane protein</topology>
    </subcellularLocation>
</comment>
<dbReference type="OrthoDB" id="10070851at2759"/>
<name>A0A2G9S266_AQUCT</name>
<feature type="repeat" description="ANK" evidence="7">
    <location>
        <begin position="123"/>
        <end position="155"/>
    </location>
</feature>
<comment type="domain">
    <text evidence="8">The BAR domain mediates homodimerization, it can neither bind membrane nor impart curvature, but instead requires the neighboring PH domain to achieve these functions.</text>
</comment>
<dbReference type="PANTHER" id="PTHR23180">
    <property type="entry name" value="CENTAURIN/ARF"/>
    <property type="match status" value="1"/>
</dbReference>
<dbReference type="Pfam" id="PF12796">
    <property type="entry name" value="Ank_2"/>
    <property type="match status" value="1"/>
</dbReference>
<keyword evidence="8" id="KW-0967">Endosome</keyword>
<evidence type="ECO:0000313" key="9">
    <source>
        <dbReference type="EMBL" id="PIO34247.1"/>
    </source>
</evidence>
<comment type="domain">
    <text evidence="8">PH domain binds phospholipids including phosphatidic acid, phosphatidylinositol 3-phosphate, phosphatidylinositol 3,5-bisphosphate (PIP2) and phosphatidylinositol 3,4,5-trisphosphate (PIP3). May mediate protein binding to PIP2 or PIP3 containing membranes.</text>
</comment>
<comment type="activity regulation">
    <text evidence="8">GAP activity stimulated by phosphatidylinositol 4,5-bisphosphate (PIP2) and phosphatidic acid.</text>
</comment>
<evidence type="ECO:0000256" key="5">
    <source>
        <dbReference type="ARBA" id="ARBA00022833"/>
    </source>
</evidence>
<feature type="repeat" description="ANK" evidence="7">
    <location>
        <begin position="90"/>
        <end position="122"/>
    </location>
</feature>
<reference evidence="10" key="1">
    <citation type="journal article" date="2017" name="Nat. Commun.">
        <title>The North American bullfrog draft genome provides insight into hormonal regulation of long noncoding RNA.</title>
        <authorList>
            <person name="Hammond S.A."/>
            <person name="Warren R.L."/>
            <person name="Vandervalk B.P."/>
            <person name="Kucuk E."/>
            <person name="Khan H."/>
            <person name="Gibb E.A."/>
            <person name="Pandoh P."/>
            <person name="Kirk H."/>
            <person name="Zhao Y."/>
            <person name="Jones M."/>
            <person name="Mungall A.J."/>
            <person name="Coope R."/>
            <person name="Pleasance S."/>
            <person name="Moore R.A."/>
            <person name="Holt R.A."/>
            <person name="Round J.M."/>
            <person name="Ohora S."/>
            <person name="Walle B.V."/>
            <person name="Veldhoen N."/>
            <person name="Helbing C.C."/>
            <person name="Birol I."/>
        </authorList>
    </citation>
    <scope>NUCLEOTIDE SEQUENCE [LARGE SCALE GENOMIC DNA]</scope>
</reference>
<dbReference type="InterPro" id="IPR002110">
    <property type="entry name" value="Ankyrin_rpt"/>
</dbReference>
<dbReference type="AlphaFoldDB" id="A0A2G9S266"/>
<evidence type="ECO:0000256" key="8">
    <source>
        <dbReference type="RuleBase" id="RU369028"/>
    </source>
</evidence>
<dbReference type="GO" id="GO:0010008">
    <property type="term" value="C:endosome membrane"/>
    <property type="evidence" value="ECO:0007669"/>
    <property type="project" value="UniProtKB-SubCell"/>
</dbReference>
<dbReference type="InterPro" id="IPR036770">
    <property type="entry name" value="Ankyrin_rpt-contain_sf"/>
</dbReference>
<protein>
    <recommendedName>
        <fullName evidence="8">Arf-GAP with coiled-coil, ANK repeat and PH domain-containing protein</fullName>
        <shortName evidence="8">Cnt-b</shortName>
    </recommendedName>
    <alternativeName>
        <fullName evidence="8">Centaurin-beta</fullName>
    </alternativeName>
</protein>
<keyword evidence="3 8" id="KW-0479">Metal-binding</keyword>
<dbReference type="SMART" id="SM00248">
    <property type="entry name" value="ANK"/>
    <property type="match status" value="3"/>
</dbReference>
<evidence type="ECO:0000256" key="1">
    <source>
        <dbReference type="ARBA" id="ARBA00004184"/>
    </source>
</evidence>
<proteinExistence type="predicted"/>
<gene>
    <name evidence="9" type="ORF">AB205_0091260</name>
</gene>
<dbReference type="GO" id="GO:0008270">
    <property type="term" value="F:zinc ion binding"/>
    <property type="evidence" value="ECO:0007669"/>
    <property type="project" value="UniProtKB-KW"/>
</dbReference>
<dbReference type="PANTHER" id="PTHR23180:SF241">
    <property type="entry name" value="ARF-GAP WITH COILED-COIL, ANK REPEAT AND PH DOMAIN-CONTAINING PROTEIN 2"/>
    <property type="match status" value="1"/>
</dbReference>
<dbReference type="FunFam" id="1.25.40.20:FF:000020">
    <property type="entry name" value="Arf-GAP with coiled-coil, ANK repeat and PH domain-containing protein 2"/>
    <property type="match status" value="1"/>
</dbReference>
<evidence type="ECO:0000313" key="10">
    <source>
        <dbReference type="Proteomes" id="UP000228934"/>
    </source>
</evidence>
<keyword evidence="7 8" id="KW-0040">ANK repeat</keyword>
<dbReference type="GO" id="GO:0005096">
    <property type="term" value="F:GTPase activator activity"/>
    <property type="evidence" value="ECO:0007669"/>
    <property type="project" value="UniProtKB-KW"/>
</dbReference>
<sequence>LVKSNDSGIQFSSEGSRELLASTVSSISLYDAELDRKDVKRDSAEFQETDTKKLPPGLRLYQAAYKQNLPAMSEALAHGAEVNWVNTKENNSTPLIQAVHGGSLVTCEFLLQNGANVNHLDAKGRGPLHHATVLGHTGQVCLFLKRGANQHATDEDGKDPLTIAVEAANADIVTLLRLARMNEEMRESEGLYGQPGQYSSNSDTEMQYRKCMQEFISLQLGHAESLDSKRSSKSSN</sequence>
<keyword evidence="6" id="KW-0472">Membrane</keyword>
<keyword evidence="2 8" id="KW-0343">GTPase activation</keyword>
<evidence type="ECO:0000256" key="7">
    <source>
        <dbReference type="PROSITE-ProRule" id="PRU00023"/>
    </source>
</evidence>
<dbReference type="PROSITE" id="PS50088">
    <property type="entry name" value="ANK_REPEAT"/>
    <property type="match status" value="2"/>
</dbReference>
<dbReference type="PROSITE" id="PS50297">
    <property type="entry name" value="ANK_REP_REGION"/>
    <property type="match status" value="2"/>
</dbReference>
<organism evidence="9 10">
    <name type="scientific">Aquarana catesbeiana</name>
    <name type="common">American bullfrog</name>
    <name type="synonym">Rana catesbeiana</name>
    <dbReference type="NCBI Taxonomy" id="8400"/>
    <lineage>
        <taxon>Eukaryota</taxon>
        <taxon>Metazoa</taxon>
        <taxon>Chordata</taxon>
        <taxon>Craniata</taxon>
        <taxon>Vertebrata</taxon>
        <taxon>Euteleostomi</taxon>
        <taxon>Amphibia</taxon>
        <taxon>Batrachia</taxon>
        <taxon>Anura</taxon>
        <taxon>Neobatrachia</taxon>
        <taxon>Ranoidea</taxon>
        <taxon>Ranidae</taxon>
        <taxon>Aquarana</taxon>
    </lineage>
</organism>
<evidence type="ECO:0000256" key="2">
    <source>
        <dbReference type="ARBA" id="ARBA00022468"/>
    </source>
</evidence>